<dbReference type="eggNOG" id="ENOG502S55X">
    <property type="taxonomic scope" value="Eukaryota"/>
</dbReference>
<dbReference type="GO" id="GO:0031501">
    <property type="term" value="C:mannosyltransferase complex"/>
    <property type="evidence" value="ECO:0007669"/>
    <property type="project" value="TreeGrafter"/>
</dbReference>
<evidence type="ECO:0008006" key="5">
    <source>
        <dbReference type="Google" id="ProtNLM"/>
    </source>
</evidence>
<dbReference type="InterPro" id="IPR019433">
    <property type="entry name" value="GPI_ManTrfase_II_coact_Pga1"/>
</dbReference>
<protein>
    <recommendedName>
        <fullName evidence="5">GPI transamidase component PIG-T</fullName>
    </recommendedName>
</protein>
<feature type="transmembrane region" description="Helical" evidence="1">
    <location>
        <begin position="199"/>
        <end position="220"/>
    </location>
</feature>
<feature type="chain" id="PRO_5012633139" description="GPI transamidase component PIG-T" evidence="2">
    <location>
        <begin position="16"/>
        <end position="236"/>
    </location>
</feature>
<dbReference type="RefSeq" id="XP_007729037.1">
    <property type="nucleotide sequence ID" value="XM_007730847.1"/>
</dbReference>
<dbReference type="GeneID" id="19164837"/>
<name>W9YGX2_9EURO</name>
<keyword evidence="1" id="KW-1133">Transmembrane helix</keyword>
<dbReference type="Proteomes" id="UP000019478">
    <property type="component" value="Unassembled WGS sequence"/>
</dbReference>
<keyword evidence="1" id="KW-0812">Transmembrane</keyword>
<reference evidence="3 4" key="1">
    <citation type="submission" date="2013-03" db="EMBL/GenBank/DDBJ databases">
        <title>The Genome Sequence of Capronia epimyces CBS 606.96.</title>
        <authorList>
            <consortium name="The Broad Institute Genomics Platform"/>
            <person name="Cuomo C."/>
            <person name="de Hoog S."/>
            <person name="Gorbushina A."/>
            <person name="Walker B."/>
            <person name="Young S.K."/>
            <person name="Zeng Q."/>
            <person name="Gargeya S."/>
            <person name="Fitzgerald M."/>
            <person name="Haas B."/>
            <person name="Abouelleil A."/>
            <person name="Allen A.W."/>
            <person name="Alvarado L."/>
            <person name="Arachchi H.M."/>
            <person name="Berlin A.M."/>
            <person name="Chapman S.B."/>
            <person name="Gainer-Dewar J."/>
            <person name="Goldberg J."/>
            <person name="Griggs A."/>
            <person name="Gujja S."/>
            <person name="Hansen M."/>
            <person name="Howarth C."/>
            <person name="Imamovic A."/>
            <person name="Ireland A."/>
            <person name="Larimer J."/>
            <person name="McCowan C."/>
            <person name="Murphy C."/>
            <person name="Pearson M."/>
            <person name="Poon T.W."/>
            <person name="Priest M."/>
            <person name="Roberts A."/>
            <person name="Saif S."/>
            <person name="Shea T."/>
            <person name="Sisk P."/>
            <person name="Sykes S."/>
            <person name="Wortman J."/>
            <person name="Nusbaum C."/>
            <person name="Birren B."/>
        </authorList>
    </citation>
    <scope>NUCLEOTIDE SEQUENCE [LARGE SCALE GENOMIC DNA]</scope>
    <source>
        <strain evidence="3 4">CBS 606.96</strain>
    </source>
</reference>
<proteinExistence type="predicted"/>
<dbReference type="GO" id="GO:0005789">
    <property type="term" value="C:endoplasmic reticulum membrane"/>
    <property type="evidence" value="ECO:0007669"/>
    <property type="project" value="TreeGrafter"/>
</dbReference>
<evidence type="ECO:0000256" key="2">
    <source>
        <dbReference type="SAM" id="SignalP"/>
    </source>
</evidence>
<keyword evidence="2" id="KW-0732">Signal</keyword>
<dbReference type="HOGENOM" id="CLU_062870_0_0_1"/>
<evidence type="ECO:0000313" key="3">
    <source>
        <dbReference type="EMBL" id="EXJ92147.1"/>
    </source>
</evidence>
<evidence type="ECO:0000256" key="1">
    <source>
        <dbReference type="SAM" id="Phobius"/>
    </source>
</evidence>
<feature type="non-terminal residue" evidence="3">
    <location>
        <position position="1"/>
    </location>
</feature>
<keyword evidence="1" id="KW-0472">Membrane</keyword>
<sequence length="236" mass="26476">QLLIVCLLWLHYAYANVEKLIFLAPPAESLPTDASIDNLLLTPLSEGLPSVRTHINASFANKESPKGTETWLLLEGLRPHRRYEVRVCWLATQPTSFWLYTHTVEQTFSNPGLLTSLSTYAYSRHEQLLAGDIQELQLRKSSPDSVGTESTFLFLQVFAAADYFSLNRTLMETVPPVAVDIILDPYFLNVLPKSLLPTGLYLLIIACGAWFISGQVARLFTGLNAAQEKDFLRKSE</sequence>
<dbReference type="GO" id="GO:0000030">
    <property type="term" value="F:mannosyltransferase activity"/>
    <property type="evidence" value="ECO:0007669"/>
    <property type="project" value="TreeGrafter"/>
</dbReference>
<dbReference type="AlphaFoldDB" id="W9YGX2"/>
<organism evidence="3 4">
    <name type="scientific">Capronia epimyces CBS 606.96</name>
    <dbReference type="NCBI Taxonomy" id="1182542"/>
    <lineage>
        <taxon>Eukaryota</taxon>
        <taxon>Fungi</taxon>
        <taxon>Dikarya</taxon>
        <taxon>Ascomycota</taxon>
        <taxon>Pezizomycotina</taxon>
        <taxon>Eurotiomycetes</taxon>
        <taxon>Chaetothyriomycetidae</taxon>
        <taxon>Chaetothyriales</taxon>
        <taxon>Herpotrichiellaceae</taxon>
        <taxon>Capronia</taxon>
    </lineage>
</organism>
<evidence type="ECO:0000313" key="4">
    <source>
        <dbReference type="Proteomes" id="UP000019478"/>
    </source>
</evidence>
<accession>W9YGX2</accession>
<dbReference type="EMBL" id="AMGY01000001">
    <property type="protein sequence ID" value="EXJ92147.1"/>
    <property type="molecule type" value="Genomic_DNA"/>
</dbReference>
<comment type="caution">
    <text evidence="3">The sequence shown here is derived from an EMBL/GenBank/DDBJ whole genome shotgun (WGS) entry which is preliminary data.</text>
</comment>
<keyword evidence="4" id="KW-1185">Reference proteome</keyword>
<gene>
    <name evidence="3" type="ORF">A1O3_00697</name>
</gene>
<dbReference type="GO" id="GO:0006506">
    <property type="term" value="P:GPI anchor biosynthetic process"/>
    <property type="evidence" value="ECO:0007669"/>
    <property type="project" value="TreeGrafter"/>
</dbReference>
<feature type="signal peptide" evidence="2">
    <location>
        <begin position="1"/>
        <end position="15"/>
    </location>
</feature>
<dbReference type="OrthoDB" id="3360032at2759"/>
<dbReference type="PANTHER" id="PTHR28022:SF1">
    <property type="entry name" value="GPI MANNOSYLTRANSFERASE 2 SUBUNIT PGA1"/>
    <property type="match status" value="1"/>
</dbReference>
<dbReference type="PANTHER" id="PTHR28022">
    <property type="entry name" value="GPI MANNOSYLTRANSFERASE 2 SUBUNIT PGA1"/>
    <property type="match status" value="1"/>
</dbReference>